<dbReference type="Gene3D" id="3.30.750.170">
    <property type="match status" value="1"/>
</dbReference>
<dbReference type="PROSITE" id="PS50106">
    <property type="entry name" value="PDZ"/>
    <property type="match status" value="1"/>
</dbReference>
<dbReference type="RefSeq" id="WP_069380684.1">
    <property type="nucleotide sequence ID" value="NZ_CP017141.1"/>
</dbReference>
<dbReference type="PROSITE" id="PS51257">
    <property type="entry name" value="PROKAR_LIPOPROTEIN"/>
    <property type="match status" value="1"/>
</dbReference>
<dbReference type="GO" id="GO:0030288">
    <property type="term" value="C:outer membrane-bounded periplasmic space"/>
    <property type="evidence" value="ECO:0007669"/>
    <property type="project" value="TreeGrafter"/>
</dbReference>
<dbReference type="GO" id="GO:0006508">
    <property type="term" value="P:proteolysis"/>
    <property type="evidence" value="ECO:0007669"/>
    <property type="project" value="InterPro"/>
</dbReference>
<dbReference type="InterPro" id="IPR001478">
    <property type="entry name" value="PDZ"/>
</dbReference>
<dbReference type="EMBL" id="CP017141">
    <property type="protein sequence ID" value="AOM79021.1"/>
    <property type="molecule type" value="Genomic_DNA"/>
</dbReference>
<sequence>MKSIRNEAKFAGLLFFMLGFSACKKNEINPGEKAISPLTGTVAEMTLDSIYLYALQTYLWNDALPSYLDFNPRKYNSSGTDAGNFKQELFDISQLKKNPLTGAAYEEPLFAGVPKYSFIEEGNTYGSVKAAISLGTSGNDLGLEVAAMGAGVYVSVVNPGSAADQAGLQRGFRLVEINGQAANPALAENTLKQSQVMISYEKPDGSKVKVTLDRVAYKSHGVLKSLLLNLGGQKIGYLSLAKFDRLNEVKSELDQAFQKFSSEQPQELVIDLRYNGGGYVETAEYLANLMVSSAMSGKVMYAKHFNTLLQQGKGAILQKQLYFDEEGKPVYLKGRRATMADVDFTVEGNTARFNKQGALERVKNIYFIVSNRTASASEFLINSLRPYFNVKLAGSRTYGKPVGFFGINIHRYTVYLSNFLIKNSANEGEYYSGFLPDLVVADDVGHDFGDPEEQCLKSLLSGISSSSKTGIQTGKLMGMAAPANTITPEPIMDPGFRGMITTHFKLKKMEN</sequence>
<dbReference type="SUPFAM" id="SSF50156">
    <property type="entry name" value="PDZ domain-like"/>
    <property type="match status" value="1"/>
</dbReference>
<proteinExistence type="predicted"/>
<dbReference type="InterPro" id="IPR029045">
    <property type="entry name" value="ClpP/crotonase-like_dom_sf"/>
</dbReference>
<dbReference type="PANTHER" id="PTHR32060">
    <property type="entry name" value="TAIL-SPECIFIC PROTEASE"/>
    <property type="match status" value="1"/>
</dbReference>
<reference evidence="2 3" key="1">
    <citation type="submission" date="2016-08" db="EMBL/GenBank/DDBJ databases">
        <authorList>
            <person name="Seilhamer J.J."/>
        </authorList>
    </citation>
    <scope>NUCLEOTIDE SEQUENCE [LARGE SCALE GENOMIC DNA]</scope>
    <source>
        <strain evidence="2 3">DX4</strain>
    </source>
</reference>
<evidence type="ECO:0000313" key="2">
    <source>
        <dbReference type="EMBL" id="AOM79021.1"/>
    </source>
</evidence>
<organism evidence="2 3">
    <name type="scientific">Pedobacter steynii</name>
    <dbReference type="NCBI Taxonomy" id="430522"/>
    <lineage>
        <taxon>Bacteria</taxon>
        <taxon>Pseudomonadati</taxon>
        <taxon>Bacteroidota</taxon>
        <taxon>Sphingobacteriia</taxon>
        <taxon>Sphingobacteriales</taxon>
        <taxon>Sphingobacteriaceae</taxon>
        <taxon>Pedobacter</taxon>
    </lineage>
</organism>
<dbReference type="SMART" id="SM00228">
    <property type="entry name" value="PDZ"/>
    <property type="match status" value="1"/>
</dbReference>
<dbReference type="PANTHER" id="PTHR32060:SF30">
    <property type="entry name" value="CARBOXY-TERMINAL PROCESSING PROTEASE CTPA"/>
    <property type="match status" value="1"/>
</dbReference>
<dbReference type="Gene3D" id="2.30.42.10">
    <property type="match status" value="1"/>
</dbReference>
<dbReference type="Pfam" id="PF17820">
    <property type="entry name" value="PDZ_6"/>
    <property type="match status" value="1"/>
</dbReference>
<dbReference type="KEGG" id="psty:BFS30_18710"/>
<dbReference type="CDD" id="cd00136">
    <property type="entry name" value="PDZ_canonical"/>
    <property type="match status" value="1"/>
</dbReference>
<feature type="domain" description="PDZ" evidence="1">
    <location>
        <begin position="129"/>
        <end position="198"/>
    </location>
</feature>
<dbReference type="AlphaFoldDB" id="A0A1D7QK10"/>
<keyword evidence="3" id="KW-1185">Reference proteome</keyword>
<dbReference type="GO" id="GO:0007165">
    <property type="term" value="P:signal transduction"/>
    <property type="evidence" value="ECO:0007669"/>
    <property type="project" value="TreeGrafter"/>
</dbReference>
<dbReference type="GO" id="GO:0008236">
    <property type="term" value="F:serine-type peptidase activity"/>
    <property type="evidence" value="ECO:0007669"/>
    <property type="project" value="InterPro"/>
</dbReference>
<protein>
    <recommendedName>
        <fullName evidence="1">PDZ domain-containing protein</fullName>
    </recommendedName>
</protein>
<gene>
    <name evidence="2" type="ORF">BFS30_18710</name>
</gene>
<evidence type="ECO:0000259" key="1">
    <source>
        <dbReference type="PROSITE" id="PS50106"/>
    </source>
</evidence>
<dbReference type="InterPro" id="IPR036034">
    <property type="entry name" value="PDZ_sf"/>
</dbReference>
<dbReference type="Pfam" id="PF03572">
    <property type="entry name" value="Peptidase_S41"/>
    <property type="match status" value="1"/>
</dbReference>
<dbReference type="InterPro" id="IPR005151">
    <property type="entry name" value="Tail-specific_protease"/>
</dbReference>
<dbReference type="Gene3D" id="3.90.226.10">
    <property type="entry name" value="2-enoyl-CoA Hydratase, Chain A, domain 1"/>
    <property type="match status" value="1"/>
</dbReference>
<evidence type="ECO:0000313" key="3">
    <source>
        <dbReference type="Proteomes" id="UP000094313"/>
    </source>
</evidence>
<dbReference type="GO" id="GO:0004175">
    <property type="term" value="F:endopeptidase activity"/>
    <property type="evidence" value="ECO:0007669"/>
    <property type="project" value="TreeGrafter"/>
</dbReference>
<dbReference type="OrthoDB" id="7168509at2"/>
<accession>A0A1D7QK10</accession>
<dbReference type="SMART" id="SM00245">
    <property type="entry name" value="TSPc"/>
    <property type="match status" value="1"/>
</dbReference>
<name>A0A1D7QK10_9SPHI</name>
<dbReference type="SUPFAM" id="SSF52096">
    <property type="entry name" value="ClpP/crotonase"/>
    <property type="match status" value="1"/>
</dbReference>
<dbReference type="Proteomes" id="UP000094313">
    <property type="component" value="Chromosome"/>
</dbReference>
<dbReference type="InterPro" id="IPR041489">
    <property type="entry name" value="PDZ_6"/>
</dbReference>
<dbReference type="CDD" id="cd07561">
    <property type="entry name" value="Peptidase_S41_CPP_like"/>
    <property type="match status" value="1"/>
</dbReference>